<evidence type="ECO:0000313" key="1">
    <source>
        <dbReference type="EMBL" id="KAL3307153.1"/>
    </source>
</evidence>
<name>A0ABD2PJG6_9PLAT</name>
<organism evidence="1 2">
    <name type="scientific">Cichlidogyrus casuarinus</name>
    <dbReference type="NCBI Taxonomy" id="1844966"/>
    <lineage>
        <taxon>Eukaryota</taxon>
        <taxon>Metazoa</taxon>
        <taxon>Spiralia</taxon>
        <taxon>Lophotrochozoa</taxon>
        <taxon>Platyhelminthes</taxon>
        <taxon>Monogenea</taxon>
        <taxon>Monopisthocotylea</taxon>
        <taxon>Dactylogyridea</taxon>
        <taxon>Ancyrocephalidae</taxon>
        <taxon>Cichlidogyrus</taxon>
    </lineage>
</organism>
<dbReference type="Proteomes" id="UP001626550">
    <property type="component" value="Unassembled WGS sequence"/>
</dbReference>
<dbReference type="AlphaFoldDB" id="A0ABD2PJG6"/>
<dbReference type="EMBL" id="JBJKFK010008165">
    <property type="protein sequence ID" value="KAL3307153.1"/>
    <property type="molecule type" value="Genomic_DNA"/>
</dbReference>
<evidence type="ECO:0000313" key="2">
    <source>
        <dbReference type="Proteomes" id="UP001626550"/>
    </source>
</evidence>
<proteinExistence type="predicted"/>
<keyword evidence="2" id="KW-1185">Reference proteome</keyword>
<protein>
    <submittedName>
        <fullName evidence="1">Uncharacterized protein</fullName>
    </submittedName>
</protein>
<accession>A0ABD2PJG6</accession>
<reference evidence="1 2" key="1">
    <citation type="submission" date="2024-11" db="EMBL/GenBank/DDBJ databases">
        <title>Adaptive evolution of stress response genes in parasites aligns with host niche diversity.</title>
        <authorList>
            <person name="Hahn C."/>
            <person name="Resl P."/>
        </authorList>
    </citation>
    <scope>NUCLEOTIDE SEQUENCE [LARGE SCALE GENOMIC DNA]</scope>
    <source>
        <strain evidence="1">EGGRZ-B1_66</strain>
        <tissue evidence="1">Body</tissue>
    </source>
</reference>
<feature type="non-terminal residue" evidence="1">
    <location>
        <position position="296"/>
    </location>
</feature>
<sequence>MFKVSQVFKHPIIEARIIRGGSLVVVSSGKILLTSVSSLLVEDDNLAKQTKPQREVLIGHSLLEPVFHPNLEIIYSNSVQTPDLFKYYNIHSQKLIKLARFQSTDTGFQFMPTFGGSLLEISPSQRFISSDGKKLALVFRLKSSFNQADQQFPFSRSHNPVDDRTPKLYQKPDLPGINYFTRRLLSQVSLCGEKVLFLASDHGLFSVKPDHASEMKLGDFGDENWQRTAQTILSRYSSRNGSYEGCSYIENPIIAGSGLTDRDRRYVACCGLNGKWIRSYVSPEFCQMEYEVNVES</sequence>
<comment type="caution">
    <text evidence="1">The sequence shown here is derived from an EMBL/GenBank/DDBJ whole genome shotgun (WGS) entry which is preliminary data.</text>
</comment>
<gene>
    <name evidence="1" type="ORF">Ciccas_014340</name>
</gene>